<dbReference type="PANTHER" id="PTHR43873">
    <property type="entry name" value="COBYRINATE A,C-DIAMIDE SYNTHASE"/>
    <property type="match status" value="1"/>
</dbReference>
<dbReference type="Pfam" id="PF01656">
    <property type="entry name" value="CbiA"/>
    <property type="match status" value="1"/>
</dbReference>
<dbReference type="SUPFAM" id="SSF52540">
    <property type="entry name" value="P-loop containing nucleoside triphosphate hydrolases"/>
    <property type="match status" value="1"/>
</dbReference>
<dbReference type="Proteomes" id="UP000294360">
    <property type="component" value="Chromosome"/>
</dbReference>
<sequence>MSFPRGLLIAAPRSGSGKTVLTLGLMRAFRNKGLAVGAAKCGPDYIDPAFHAAATGQNSVNLDSWAMAPPRFCAPSPAPPA</sequence>
<dbReference type="InterPro" id="IPR002586">
    <property type="entry name" value="CobQ/CobB/MinD/ParA_Nub-bd_dom"/>
</dbReference>
<evidence type="ECO:0000313" key="3">
    <source>
        <dbReference type="Proteomes" id="UP000294360"/>
    </source>
</evidence>
<dbReference type="EMBL" id="LR536450">
    <property type="protein sequence ID" value="VFU08975.1"/>
    <property type="molecule type" value="Genomic_DNA"/>
</dbReference>
<protein>
    <recommendedName>
        <fullName evidence="1">CobQ/CobB/MinD/ParA nucleotide binding domain-containing protein</fullName>
    </recommendedName>
</protein>
<accession>A0A4U8Z118</accession>
<dbReference type="Gene3D" id="3.40.50.300">
    <property type="entry name" value="P-loop containing nucleotide triphosphate hydrolases"/>
    <property type="match status" value="1"/>
</dbReference>
<dbReference type="KEGG" id="mtun:MTUNDRAET4_2082"/>
<gene>
    <name evidence="2" type="ORF">MTUNDRAET4_2082</name>
</gene>
<organism evidence="2 3">
    <name type="scientific">Methylocella tundrae</name>
    <dbReference type="NCBI Taxonomy" id="227605"/>
    <lineage>
        <taxon>Bacteria</taxon>
        <taxon>Pseudomonadati</taxon>
        <taxon>Pseudomonadota</taxon>
        <taxon>Alphaproteobacteria</taxon>
        <taxon>Hyphomicrobiales</taxon>
        <taxon>Beijerinckiaceae</taxon>
        <taxon>Methylocella</taxon>
    </lineage>
</organism>
<evidence type="ECO:0000313" key="2">
    <source>
        <dbReference type="EMBL" id="VFU08975.1"/>
    </source>
</evidence>
<feature type="domain" description="CobQ/CobB/MinD/ParA nucleotide binding" evidence="1">
    <location>
        <begin position="8"/>
        <end position="44"/>
    </location>
</feature>
<name>A0A4U8Z118_METTU</name>
<dbReference type="AlphaFoldDB" id="A0A4U8Z118"/>
<dbReference type="PANTHER" id="PTHR43873:SF1">
    <property type="entry name" value="COBYRINATE A,C-DIAMIDE SYNTHASE"/>
    <property type="match status" value="1"/>
</dbReference>
<proteinExistence type="predicted"/>
<dbReference type="InterPro" id="IPR027417">
    <property type="entry name" value="P-loop_NTPase"/>
</dbReference>
<evidence type="ECO:0000259" key="1">
    <source>
        <dbReference type="Pfam" id="PF01656"/>
    </source>
</evidence>
<dbReference type="InterPro" id="IPR004484">
    <property type="entry name" value="CbiA/CobB_synth"/>
</dbReference>
<reference evidence="2 3" key="1">
    <citation type="submission" date="2019-03" db="EMBL/GenBank/DDBJ databases">
        <authorList>
            <person name="Kox A.R. M."/>
        </authorList>
    </citation>
    <scope>NUCLEOTIDE SEQUENCE [LARGE SCALE GENOMIC DNA]</scope>
    <source>
        <strain evidence="2">MTUNDRAET4 annotated genome</strain>
    </source>
</reference>
<dbReference type="GO" id="GO:0042242">
    <property type="term" value="F:cobyrinic acid a,c-diamide synthase activity"/>
    <property type="evidence" value="ECO:0007669"/>
    <property type="project" value="InterPro"/>
</dbReference>